<comment type="caution">
    <text evidence="1">The sequence shown here is derived from an EMBL/GenBank/DDBJ whole genome shotgun (WGS) entry which is preliminary data.</text>
</comment>
<keyword evidence="2" id="KW-1185">Reference proteome</keyword>
<organism evidence="1 2">
    <name type="scientific">Nephila pilipes</name>
    <name type="common">Giant wood spider</name>
    <name type="synonym">Nephila maculata</name>
    <dbReference type="NCBI Taxonomy" id="299642"/>
    <lineage>
        <taxon>Eukaryota</taxon>
        <taxon>Metazoa</taxon>
        <taxon>Ecdysozoa</taxon>
        <taxon>Arthropoda</taxon>
        <taxon>Chelicerata</taxon>
        <taxon>Arachnida</taxon>
        <taxon>Araneae</taxon>
        <taxon>Araneomorphae</taxon>
        <taxon>Entelegynae</taxon>
        <taxon>Araneoidea</taxon>
        <taxon>Nephilidae</taxon>
        <taxon>Nephila</taxon>
    </lineage>
</organism>
<accession>A0A8X6NFZ4</accession>
<protein>
    <submittedName>
        <fullName evidence="1">Uncharacterized protein</fullName>
    </submittedName>
</protein>
<proteinExistence type="predicted"/>
<dbReference type="EMBL" id="BMAW01057714">
    <property type="protein sequence ID" value="GFT12378.1"/>
    <property type="molecule type" value="Genomic_DNA"/>
</dbReference>
<dbReference type="AlphaFoldDB" id="A0A8X6NFZ4"/>
<evidence type="ECO:0000313" key="2">
    <source>
        <dbReference type="Proteomes" id="UP000887013"/>
    </source>
</evidence>
<dbReference type="Proteomes" id="UP000887013">
    <property type="component" value="Unassembled WGS sequence"/>
</dbReference>
<name>A0A8X6NFZ4_NEPPI</name>
<reference evidence="1" key="1">
    <citation type="submission" date="2020-08" db="EMBL/GenBank/DDBJ databases">
        <title>Multicomponent nature underlies the extraordinary mechanical properties of spider dragline silk.</title>
        <authorList>
            <person name="Kono N."/>
            <person name="Nakamura H."/>
            <person name="Mori M."/>
            <person name="Yoshida Y."/>
            <person name="Ohtoshi R."/>
            <person name="Malay A.D."/>
            <person name="Moran D.A.P."/>
            <person name="Tomita M."/>
            <person name="Numata K."/>
            <person name="Arakawa K."/>
        </authorList>
    </citation>
    <scope>NUCLEOTIDE SEQUENCE</scope>
</reference>
<evidence type="ECO:0000313" key="1">
    <source>
        <dbReference type="EMBL" id="GFT12378.1"/>
    </source>
</evidence>
<gene>
    <name evidence="1" type="ORF">NPIL_626591</name>
</gene>
<sequence length="113" mass="12791">MATRSSILEAVETRGDVKTAIRRLKERNLRSQKALRVWPLTLIDIGVVQRWVTLRFSVKMTIASMCGRNLELRFNFDLAVELHSSKTSCIMVCKSISIDNKSSLVVMFGKTTS</sequence>